<feature type="repeat" description="TPR" evidence="1">
    <location>
        <begin position="326"/>
        <end position="359"/>
    </location>
</feature>
<comment type="caution">
    <text evidence="3">The sequence shown here is derived from an EMBL/GenBank/DDBJ whole genome shotgun (WGS) entry which is preliminary data.</text>
</comment>
<keyword evidence="4" id="KW-1185">Reference proteome</keyword>
<dbReference type="Pfam" id="PF00535">
    <property type="entry name" value="Glycos_transf_2"/>
    <property type="match status" value="1"/>
</dbReference>
<reference evidence="3 4" key="1">
    <citation type="submission" date="2020-07" db="EMBL/GenBank/DDBJ databases">
        <authorList>
            <person name="Feng X."/>
        </authorList>
    </citation>
    <scope>NUCLEOTIDE SEQUENCE [LARGE SCALE GENOMIC DNA]</scope>
    <source>
        <strain evidence="3 4">JCM23202</strain>
    </source>
</reference>
<dbReference type="Proteomes" id="UP000526501">
    <property type="component" value="Unassembled WGS sequence"/>
</dbReference>
<evidence type="ECO:0000259" key="2">
    <source>
        <dbReference type="Pfam" id="PF00535"/>
    </source>
</evidence>
<dbReference type="InterPro" id="IPR050834">
    <property type="entry name" value="Glycosyltransf_2"/>
</dbReference>
<dbReference type="InterPro" id="IPR019734">
    <property type="entry name" value="TPR_rpt"/>
</dbReference>
<evidence type="ECO:0000256" key="1">
    <source>
        <dbReference type="PROSITE-ProRule" id="PRU00339"/>
    </source>
</evidence>
<dbReference type="SUPFAM" id="SSF53448">
    <property type="entry name" value="Nucleotide-diphospho-sugar transferases"/>
    <property type="match status" value="1"/>
</dbReference>
<dbReference type="PROSITE" id="PS50005">
    <property type="entry name" value="TPR"/>
    <property type="match status" value="1"/>
</dbReference>
<proteinExistence type="predicted"/>
<dbReference type="SUPFAM" id="SSF48452">
    <property type="entry name" value="TPR-like"/>
    <property type="match status" value="1"/>
</dbReference>
<name>A0A7X1B780_9BACT</name>
<dbReference type="AlphaFoldDB" id="A0A7X1B780"/>
<sequence length="388" mass="43345">MPLDISILIPARDASQTIERCVRSLLDQDAREIILIDDFSSDNTVEIAQNAAGGKLRVVSPNEHINVPHARNAGLDVVQSKYGIWCDADDCFLPGRVAHLYQLLETSGAQFATDGQELYDGASGEKLRDLPIPSFIRRDQDKARLFERNYLPGIGHIAFDVSLARKVGYDNQQFGGDDSDFLFRYIAAGAKMAVSEKIGYRMYAYPGSDSRNIARQKKMVARALKKHDYSFVEKLYRNGGYSERVTHWGLVSMAIFREEYDAAFDFLQSAFPPTSSLSETLEPQGPYAVPEGWRYRFTLGTLALLCNNAELAIKPLEDSLEILRSADTLNNLGVAYAQLGQKDKSLSILKESLSLFPGYLDAKINHSCNSEPQITSHPLRLQPSRSDY</sequence>
<gene>
    <name evidence="3" type="ORF">H5P27_12815</name>
</gene>
<dbReference type="Gene3D" id="3.90.550.10">
    <property type="entry name" value="Spore Coat Polysaccharide Biosynthesis Protein SpsA, Chain A"/>
    <property type="match status" value="1"/>
</dbReference>
<keyword evidence="3" id="KW-0808">Transferase</keyword>
<feature type="domain" description="Glycosyltransferase 2-like" evidence="2">
    <location>
        <begin position="6"/>
        <end position="138"/>
    </location>
</feature>
<dbReference type="GO" id="GO:0016740">
    <property type="term" value="F:transferase activity"/>
    <property type="evidence" value="ECO:0007669"/>
    <property type="project" value="UniProtKB-KW"/>
</dbReference>
<organism evidence="3 4">
    <name type="scientific">Pelagicoccus albus</name>
    <dbReference type="NCBI Taxonomy" id="415222"/>
    <lineage>
        <taxon>Bacteria</taxon>
        <taxon>Pseudomonadati</taxon>
        <taxon>Verrucomicrobiota</taxon>
        <taxon>Opitutia</taxon>
        <taxon>Puniceicoccales</taxon>
        <taxon>Pelagicoccaceae</taxon>
        <taxon>Pelagicoccus</taxon>
    </lineage>
</organism>
<dbReference type="InterPro" id="IPR029044">
    <property type="entry name" value="Nucleotide-diphossugar_trans"/>
</dbReference>
<dbReference type="PANTHER" id="PTHR43685:SF2">
    <property type="entry name" value="GLYCOSYLTRANSFERASE 2-LIKE DOMAIN-CONTAINING PROTEIN"/>
    <property type="match status" value="1"/>
</dbReference>
<evidence type="ECO:0000313" key="3">
    <source>
        <dbReference type="EMBL" id="MBC2606927.1"/>
    </source>
</evidence>
<protein>
    <submittedName>
        <fullName evidence="3">Glycosyltransferase</fullName>
    </submittedName>
</protein>
<evidence type="ECO:0000313" key="4">
    <source>
        <dbReference type="Proteomes" id="UP000526501"/>
    </source>
</evidence>
<dbReference type="SMART" id="SM00028">
    <property type="entry name" value="TPR"/>
    <property type="match status" value="1"/>
</dbReference>
<dbReference type="Gene3D" id="1.25.40.10">
    <property type="entry name" value="Tetratricopeptide repeat domain"/>
    <property type="match status" value="1"/>
</dbReference>
<accession>A0A7X1B780</accession>
<dbReference type="RefSeq" id="WP_185660796.1">
    <property type="nucleotide sequence ID" value="NZ_CAWPOO010000012.1"/>
</dbReference>
<dbReference type="EMBL" id="JACHVC010000012">
    <property type="protein sequence ID" value="MBC2606927.1"/>
    <property type="molecule type" value="Genomic_DNA"/>
</dbReference>
<dbReference type="InterPro" id="IPR001173">
    <property type="entry name" value="Glyco_trans_2-like"/>
</dbReference>
<dbReference type="InterPro" id="IPR011990">
    <property type="entry name" value="TPR-like_helical_dom_sf"/>
</dbReference>
<keyword evidence="1" id="KW-0802">TPR repeat</keyword>
<dbReference type="PANTHER" id="PTHR43685">
    <property type="entry name" value="GLYCOSYLTRANSFERASE"/>
    <property type="match status" value="1"/>
</dbReference>